<evidence type="ECO:0000256" key="8">
    <source>
        <dbReference type="ARBA" id="ARBA00026100"/>
    </source>
</evidence>
<dbReference type="InterPro" id="IPR045666">
    <property type="entry name" value="OpdA_N"/>
</dbReference>
<keyword evidence="4 9" id="KW-0378">Hydrolase</keyword>
<dbReference type="SUPFAM" id="SSF55486">
    <property type="entry name" value="Metalloproteases ('zincins'), catalytic domain"/>
    <property type="match status" value="1"/>
</dbReference>
<evidence type="ECO:0000256" key="2">
    <source>
        <dbReference type="ARBA" id="ARBA00022670"/>
    </source>
</evidence>
<keyword evidence="3 9" id="KW-0479">Metal-binding</keyword>
<accession>A0A1A6C4T9</accession>
<dbReference type="Pfam" id="PF01432">
    <property type="entry name" value="Peptidase_M3"/>
    <property type="match status" value="1"/>
</dbReference>
<sequence length="680" mass="76992">MYNPLLESHGLPAFASIEAAHVVPAITQKLADNRRRILERLDSGEPANWNNVAEWAAELDEGLERVWSPVRHLNAVSSHEALREAYNACLPLISAYHTELGHNRALYELWRDLSERAEELALDETQRKLVDDTLRDFHLSGVDLAPADKEVFSRLQQRLSALQSKFEENLLDATDGWSVNVSDQHRLAGMTPSGLAQARQAAATLGEAGYRLTLDFPSYDAVISYCDDRDLREQIYTAYATRASDQGPQAGRWNNSEIMCEILDLRLQLSHLLGMRNFAEESLMTKMASSAEEVMDFLRDLAERSRQAAQRELDELRAFAAEQLDIPQLQSWDMAYATQKLREHRYQYSEEEVKAYFPVDRVLQGLFNLANRLFGISISLSDAKIETWHEDVRFYDVHDSTGELRAQFYVDLHARKHKRGGAWMDECRAYHAAADGVRHPVAYLTCNSSPPVDGKPGLFTHDEVVTLFHEFGHGLHHMLTRVPYAQLSGIRGVEWDAVELPSQFMENWCWQDEVIESISGHYETGASLPATLRASLLATRDFQAGMQMLRQVEFAMVDMRLHMLETAPNAAEIQAIVDEVRQEVAVVRPPAFNRFQHSFAHIFGGGYAAGYYSYKWAEVLSADAFAKFEEKGLFDSSTGTAFLENILEMGGSKPAMELFKRFRGREPRIDALLKHMGIAA</sequence>
<evidence type="ECO:0000313" key="13">
    <source>
        <dbReference type="Proteomes" id="UP000029273"/>
    </source>
</evidence>
<keyword evidence="2 9" id="KW-0645">Protease</keyword>
<gene>
    <name evidence="12" type="ORF">Thpro_021905</name>
</gene>
<reference evidence="12 13" key="1">
    <citation type="journal article" date="2014" name="Genome Announc.">
        <title>Draft Genome Sequence of the Iron-Oxidizing, Acidophilic, and Halotolerant 'Thiobacillus prosperus' Type Strain DSM 5130.</title>
        <authorList>
            <person name="Ossandon F.J."/>
            <person name="Cardenas J.P."/>
            <person name="Corbett M."/>
            <person name="Quatrini R."/>
            <person name="Holmes D.S."/>
            <person name="Watkin E."/>
        </authorList>
    </citation>
    <scope>NUCLEOTIDE SEQUENCE [LARGE SCALE GENOMIC DNA]</scope>
    <source>
        <strain evidence="12 13">DSM 5130</strain>
    </source>
</reference>
<dbReference type="InterPro" id="IPR034005">
    <property type="entry name" value="M3A_DCP"/>
</dbReference>
<evidence type="ECO:0000256" key="3">
    <source>
        <dbReference type="ARBA" id="ARBA00022723"/>
    </source>
</evidence>
<dbReference type="PANTHER" id="PTHR43660:SF1">
    <property type="entry name" value="DIPEPTIDYL CARBOXYPEPTIDASE"/>
    <property type="match status" value="1"/>
</dbReference>
<evidence type="ECO:0000256" key="9">
    <source>
        <dbReference type="RuleBase" id="RU003435"/>
    </source>
</evidence>
<dbReference type="InterPro" id="IPR045090">
    <property type="entry name" value="Pept_M3A_M3B"/>
</dbReference>
<dbReference type="GO" id="GO:0005829">
    <property type="term" value="C:cytosol"/>
    <property type="evidence" value="ECO:0007669"/>
    <property type="project" value="UniProtKB-ARBA"/>
</dbReference>
<dbReference type="AlphaFoldDB" id="A0A1A6C4T9"/>
<evidence type="ECO:0000259" key="11">
    <source>
        <dbReference type="Pfam" id="PF19310"/>
    </source>
</evidence>
<comment type="cofactor">
    <cofactor evidence="9">
        <name>Zn(2+)</name>
        <dbReference type="ChEBI" id="CHEBI:29105"/>
    </cofactor>
    <text evidence="9">Binds 1 zinc ion.</text>
</comment>
<keyword evidence="13" id="KW-1185">Reference proteome</keyword>
<organism evidence="12 13">
    <name type="scientific">Acidihalobacter prosperus</name>
    <dbReference type="NCBI Taxonomy" id="160660"/>
    <lineage>
        <taxon>Bacteria</taxon>
        <taxon>Pseudomonadati</taxon>
        <taxon>Pseudomonadota</taxon>
        <taxon>Gammaproteobacteria</taxon>
        <taxon>Chromatiales</taxon>
        <taxon>Ectothiorhodospiraceae</taxon>
        <taxon>Acidihalobacter</taxon>
    </lineage>
</organism>
<dbReference type="CDD" id="cd06456">
    <property type="entry name" value="M3A_DCP"/>
    <property type="match status" value="1"/>
</dbReference>
<dbReference type="InterPro" id="IPR024077">
    <property type="entry name" value="Neurolysin/TOP_dom2"/>
</dbReference>
<dbReference type="OrthoDB" id="9773538at2"/>
<feature type="domain" description="Oligopeptidase A N-terminal" evidence="11">
    <location>
        <begin position="30"/>
        <end position="146"/>
    </location>
</feature>
<name>A0A1A6C4T9_9GAMM</name>
<dbReference type="InterPro" id="IPR001567">
    <property type="entry name" value="Pept_M3A_M3B_dom"/>
</dbReference>
<comment type="similarity">
    <text evidence="1 9">Belongs to the peptidase M3 family.</text>
</comment>
<dbReference type="GO" id="GO:0006508">
    <property type="term" value="P:proteolysis"/>
    <property type="evidence" value="ECO:0007669"/>
    <property type="project" value="UniProtKB-KW"/>
</dbReference>
<evidence type="ECO:0000313" key="12">
    <source>
        <dbReference type="EMBL" id="OBS09577.1"/>
    </source>
</evidence>
<dbReference type="Gene3D" id="1.10.1370.10">
    <property type="entry name" value="Neurolysin, domain 3"/>
    <property type="match status" value="1"/>
</dbReference>
<evidence type="ECO:0000256" key="6">
    <source>
        <dbReference type="ARBA" id="ARBA00023049"/>
    </source>
</evidence>
<feature type="domain" description="Peptidase M3A/M3B catalytic" evidence="10">
    <location>
        <begin position="224"/>
        <end position="677"/>
    </location>
</feature>
<dbReference type="EC" id="3.4.24.70" evidence="8"/>
<protein>
    <recommendedName>
        <fullName evidence="8">oligopeptidase A</fullName>
        <ecNumber evidence="8">3.4.24.70</ecNumber>
    </recommendedName>
</protein>
<evidence type="ECO:0000256" key="7">
    <source>
        <dbReference type="ARBA" id="ARBA00024603"/>
    </source>
</evidence>
<keyword evidence="6 9" id="KW-0482">Metalloprotease</keyword>
<dbReference type="FunFam" id="3.40.390.10:FF:000009">
    <property type="entry name" value="Oligopeptidase A"/>
    <property type="match status" value="1"/>
</dbReference>
<dbReference type="GO" id="GO:0046872">
    <property type="term" value="F:metal ion binding"/>
    <property type="evidence" value="ECO:0007669"/>
    <property type="project" value="UniProtKB-UniRule"/>
</dbReference>
<evidence type="ECO:0000256" key="5">
    <source>
        <dbReference type="ARBA" id="ARBA00022833"/>
    </source>
</evidence>
<dbReference type="EMBL" id="JQSG02000003">
    <property type="protein sequence ID" value="OBS09577.1"/>
    <property type="molecule type" value="Genomic_DNA"/>
</dbReference>
<dbReference type="PANTHER" id="PTHR43660">
    <property type="entry name" value="DIPEPTIDYL CARBOXYPEPTIDASE"/>
    <property type="match status" value="1"/>
</dbReference>
<comment type="caution">
    <text evidence="12">The sequence shown here is derived from an EMBL/GenBank/DDBJ whole genome shotgun (WGS) entry which is preliminary data.</text>
</comment>
<dbReference type="GO" id="GO:0004222">
    <property type="term" value="F:metalloendopeptidase activity"/>
    <property type="evidence" value="ECO:0007669"/>
    <property type="project" value="UniProtKB-EC"/>
</dbReference>
<dbReference type="RefSeq" id="WP_038087762.1">
    <property type="nucleotide sequence ID" value="NZ_JQSG02000003.1"/>
</dbReference>
<keyword evidence="5 9" id="KW-0862">Zinc</keyword>
<dbReference type="Proteomes" id="UP000029273">
    <property type="component" value="Unassembled WGS sequence"/>
</dbReference>
<dbReference type="InterPro" id="IPR024079">
    <property type="entry name" value="MetalloPept_cat_dom_sf"/>
</dbReference>
<dbReference type="Pfam" id="PF19310">
    <property type="entry name" value="TOP_N"/>
    <property type="match status" value="1"/>
</dbReference>
<evidence type="ECO:0000256" key="4">
    <source>
        <dbReference type="ARBA" id="ARBA00022801"/>
    </source>
</evidence>
<dbReference type="Gene3D" id="3.40.390.10">
    <property type="entry name" value="Collagenase (Catalytic Domain)"/>
    <property type="match status" value="1"/>
</dbReference>
<proteinExistence type="inferred from homology"/>
<comment type="catalytic activity">
    <reaction evidence="7">
        <text>Hydrolysis of oligopeptides, with broad specificity. Gly or Ala commonly occur as P1 or P1' residues, but more distant residues are also important, as is shown by the fact that Z-Gly-Pro-Gly-|-Gly-Pro-Ala is cleaved, but not Z-(Gly)(5).</text>
        <dbReference type="EC" id="3.4.24.70"/>
    </reaction>
</comment>
<evidence type="ECO:0000256" key="1">
    <source>
        <dbReference type="ARBA" id="ARBA00006040"/>
    </source>
</evidence>
<evidence type="ECO:0000259" key="10">
    <source>
        <dbReference type="Pfam" id="PF01432"/>
    </source>
</evidence>